<dbReference type="InterPro" id="IPR046819">
    <property type="entry name" value="MmeI_hel"/>
</dbReference>
<comment type="caution">
    <text evidence="3">The sequence shown here is derived from an EMBL/GenBank/DDBJ whole genome shotgun (WGS) entry which is preliminary data.</text>
</comment>
<reference evidence="3 4" key="1">
    <citation type="submission" date="2015-07" db="EMBL/GenBank/DDBJ databases">
        <title>Whole genome sequence of Herpetosiphon geysericola DSM 7119.</title>
        <authorList>
            <person name="Hemp J."/>
            <person name="Ward L.M."/>
            <person name="Pace L.A."/>
            <person name="Fischer W.W."/>
        </authorList>
    </citation>
    <scope>NUCLEOTIDE SEQUENCE [LARGE SCALE GENOMIC DNA]</scope>
    <source>
        <strain evidence="3 4">DSM 7119</strain>
    </source>
</reference>
<gene>
    <name evidence="3" type="ORF">SE18_10870</name>
</gene>
<name>A0A0P6XVG7_9CHLR</name>
<evidence type="ECO:0008006" key="5">
    <source>
        <dbReference type="Google" id="ProtNLM"/>
    </source>
</evidence>
<sequence length="286" mass="32359">MQPQEFVQKWRAVQVKEKSGYQEHFFDLCALLGAKTPIQEDPKGTFYLFEAGARKQQGGQGWADVWRKGSFAIEYKGKRANLDKAYEQLLQYRESLENPPLLMVSDMDRIVIHTNFTNTVKQVFEFTLDDLLDAKKLSLLKNIFDNPEAFKAKTTTEQVTKEAAAEFAKLAQLLARYEKDKTPHEIAHFLIRVLFCLFAEDVELLPKGMFSRLVKQVGHNATAFSAQLRVLFQAMAAGGYFGSDAIRHFNGSLFDNDTVIPLGSDALAILQKVSKLDWSSIEPAIL</sequence>
<keyword evidence="4" id="KW-1185">Reference proteome</keyword>
<feature type="domain" description="MmeI-like N-terminal" evidence="1">
    <location>
        <begin position="1"/>
        <end position="175"/>
    </location>
</feature>
<dbReference type="OrthoDB" id="9815272at2"/>
<evidence type="ECO:0000259" key="2">
    <source>
        <dbReference type="Pfam" id="PF20465"/>
    </source>
</evidence>
<dbReference type="Proteomes" id="UP000050277">
    <property type="component" value="Unassembled WGS sequence"/>
</dbReference>
<protein>
    <recommendedName>
        <fullName evidence="5">Class I SAM-dependent DNA methyltransferase</fullName>
    </recommendedName>
</protein>
<dbReference type="Pfam" id="PF20465">
    <property type="entry name" value="MmeI_hel"/>
    <property type="match status" value="1"/>
</dbReference>
<feature type="domain" description="MmeI-like helicase spacer" evidence="2">
    <location>
        <begin position="184"/>
        <end position="254"/>
    </location>
</feature>
<evidence type="ECO:0000313" key="3">
    <source>
        <dbReference type="EMBL" id="KPL87557.1"/>
    </source>
</evidence>
<dbReference type="STRING" id="70996.SE18_10870"/>
<proteinExistence type="predicted"/>
<dbReference type="InterPro" id="IPR046817">
    <property type="entry name" value="MmeI_N"/>
</dbReference>
<accession>A0A0P6XVG7</accession>
<dbReference type="Pfam" id="PF20464">
    <property type="entry name" value="MmeI_N"/>
    <property type="match status" value="1"/>
</dbReference>
<evidence type="ECO:0000259" key="1">
    <source>
        <dbReference type="Pfam" id="PF20464"/>
    </source>
</evidence>
<organism evidence="3 4">
    <name type="scientific">Herpetosiphon geysericola</name>
    <dbReference type="NCBI Taxonomy" id="70996"/>
    <lineage>
        <taxon>Bacteria</taxon>
        <taxon>Bacillati</taxon>
        <taxon>Chloroflexota</taxon>
        <taxon>Chloroflexia</taxon>
        <taxon>Herpetosiphonales</taxon>
        <taxon>Herpetosiphonaceae</taxon>
        <taxon>Herpetosiphon</taxon>
    </lineage>
</organism>
<dbReference type="EMBL" id="LGKP01000018">
    <property type="protein sequence ID" value="KPL87557.1"/>
    <property type="molecule type" value="Genomic_DNA"/>
</dbReference>
<dbReference type="RefSeq" id="WP_054534478.1">
    <property type="nucleotide sequence ID" value="NZ_LGKP01000018.1"/>
</dbReference>
<dbReference type="AlphaFoldDB" id="A0A0P6XVG7"/>
<evidence type="ECO:0000313" key="4">
    <source>
        <dbReference type="Proteomes" id="UP000050277"/>
    </source>
</evidence>